<reference evidence="1 2" key="1">
    <citation type="journal article" date="2016" name="Front. Microbiol.">
        <title>Comprehensive Phylogenetic Analysis of Bovine Non-aureus Staphylococci Species Based on Whole-Genome Sequencing.</title>
        <authorList>
            <person name="Naushad S."/>
            <person name="Barkema H.W."/>
            <person name="Luby C."/>
            <person name="Condas L.A."/>
            <person name="Nobrega D.B."/>
            <person name="Carson D.A."/>
            <person name="De Buck J."/>
        </authorList>
    </citation>
    <scope>NUCLEOTIDE SEQUENCE [LARGE SCALE GENOMIC DNA]</scope>
    <source>
        <strain evidence="1 2">SNUC 4554</strain>
    </source>
</reference>
<organism evidence="1 2">
    <name type="scientific">Staphylococcus shinii</name>
    <dbReference type="NCBI Taxonomy" id="2912228"/>
    <lineage>
        <taxon>Bacteria</taxon>
        <taxon>Bacillati</taxon>
        <taxon>Bacillota</taxon>
        <taxon>Bacilli</taxon>
        <taxon>Bacillales</taxon>
        <taxon>Staphylococcaceae</taxon>
        <taxon>Staphylococcus</taxon>
    </lineage>
</organism>
<evidence type="ECO:0000313" key="1">
    <source>
        <dbReference type="EMBL" id="RIN03017.1"/>
    </source>
</evidence>
<name>A0A418IJ48_9STAP</name>
<keyword evidence="2" id="KW-1185">Reference proteome</keyword>
<accession>A0A418IJ48</accession>
<dbReference type="Proteomes" id="UP000286317">
    <property type="component" value="Unassembled WGS sequence"/>
</dbReference>
<dbReference type="AlphaFoldDB" id="A0A418IJ48"/>
<evidence type="ECO:0000313" key="2">
    <source>
        <dbReference type="Proteomes" id="UP000286317"/>
    </source>
</evidence>
<gene>
    <name evidence="1" type="ORF">BU112_00820</name>
</gene>
<sequence>MYYFVAIFKDTETEIQIISEESVIDDKRITIPNENYVNALAKEIIELSHQNQLYHNDIKRIGLCINDYTLVGYDTMDDLQKDLASTFGFEAIIDNNYEHLLATLIK</sequence>
<dbReference type="RefSeq" id="WP_101050888.1">
    <property type="nucleotide sequence ID" value="NZ_CP150685.1"/>
</dbReference>
<dbReference type="EMBL" id="QXUF01000003">
    <property type="protein sequence ID" value="RIN03017.1"/>
    <property type="molecule type" value="Genomic_DNA"/>
</dbReference>
<comment type="caution">
    <text evidence="1">The sequence shown here is derived from an EMBL/GenBank/DDBJ whole genome shotgun (WGS) entry which is preliminary data.</text>
</comment>
<proteinExistence type="predicted"/>
<dbReference type="GeneID" id="79050818"/>
<dbReference type="OrthoDB" id="2411290at2"/>
<protein>
    <submittedName>
        <fullName evidence="1">Uncharacterized protein</fullName>
    </submittedName>
</protein>